<dbReference type="AlphaFoldDB" id="A0AAE1UNV7"/>
<gene>
    <name evidence="2" type="ORF">Pmani_004555</name>
</gene>
<dbReference type="PANTHER" id="PTHR33939:SF1">
    <property type="entry name" value="DUF4371 DOMAIN-CONTAINING PROTEIN"/>
    <property type="match status" value="1"/>
</dbReference>
<evidence type="ECO:0000313" key="2">
    <source>
        <dbReference type="EMBL" id="KAK4324814.1"/>
    </source>
</evidence>
<accession>A0AAE1UNV7</accession>
<keyword evidence="3" id="KW-1185">Reference proteome</keyword>
<feature type="region of interest" description="Disordered" evidence="1">
    <location>
        <begin position="1"/>
        <end position="20"/>
    </location>
</feature>
<proteinExistence type="predicted"/>
<sequence>MSQQRSTTGRNSRIPSHSRNMIMKVRSYLQRQWGAQSATELDEQIAKATGVTARTIRNIKQEAARCHPLPISSPSRAVQATLSNRLDDFDKGLIRKEIVSFYDRGELPTLDLLLKKVKQPPINFSGGKTTFWSVIRKLGFRYKKVTSGRAILMERHDIVVSRNRYLRIIEKNRKNAELIPEVYIDETWVNQRESVDKCLTVGDGTVGPKIKTGKGARFIILHAGVMNGFVPGALLTFRSKNGARGDYHDFMNYECFRESLIKEAIENVSVSDWRKYIQHTMDVEEEYRKRDIAREHLIEKLVVRIDTSSDESSDEV</sequence>
<reference evidence="2" key="1">
    <citation type="submission" date="2023-11" db="EMBL/GenBank/DDBJ databases">
        <title>Genome assemblies of two species of porcelain crab, Petrolisthes cinctipes and Petrolisthes manimaculis (Anomura: Porcellanidae).</title>
        <authorList>
            <person name="Angst P."/>
        </authorList>
    </citation>
    <scope>NUCLEOTIDE SEQUENCE</scope>
    <source>
        <strain evidence="2">PB745_02</strain>
        <tissue evidence="2">Gill</tissue>
    </source>
</reference>
<feature type="compositionally biased region" description="Polar residues" evidence="1">
    <location>
        <begin position="1"/>
        <end position="19"/>
    </location>
</feature>
<comment type="caution">
    <text evidence="2">The sequence shown here is derived from an EMBL/GenBank/DDBJ whole genome shotgun (WGS) entry which is preliminary data.</text>
</comment>
<name>A0AAE1UNV7_9EUCA</name>
<dbReference type="PANTHER" id="PTHR33939">
    <property type="entry name" value="PROTEIN CBG22215"/>
    <property type="match status" value="1"/>
</dbReference>
<dbReference type="Proteomes" id="UP001292094">
    <property type="component" value="Unassembled WGS sequence"/>
</dbReference>
<protein>
    <submittedName>
        <fullName evidence="2">Uncharacterized protein</fullName>
    </submittedName>
</protein>
<organism evidence="2 3">
    <name type="scientific">Petrolisthes manimaculis</name>
    <dbReference type="NCBI Taxonomy" id="1843537"/>
    <lineage>
        <taxon>Eukaryota</taxon>
        <taxon>Metazoa</taxon>
        <taxon>Ecdysozoa</taxon>
        <taxon>Arthropoda</taxon>
        <taxon>Crustacea</taxon>
        <taxon>Multicrustacea</taxon>
        <taxon>Malacostraca</taxon>
        <taxon>Eumalacostraca</taxon>
        <taxon>Eucarida</taxon>
        <taxon>Decapoda</taxon>
        <taxon>Pleocyemata</taxon>
        <taxon>Anomura</taxon>
        <taxon>Galatheoidea</taxon>
        <taxon>Porcellanidae</taxon>
        <taxon>Petrolisthes</taxon>
    </lineage>
</organism>
<dbReference type="EMBL" id="JAWZYT010000320">
    <property type="protein sequence ID" value="KAK4324814.1"/>
    <property type="molecule type" value="Genomic_DNA"/>
</dbReference>
<evidence type="ECO:0000313" key="3">
    <source>
        <dbReference type="Proteomes" id="UP001292094"/>
    </source>
</evidence>
<evidence type="ECO:0000256" key="1">
    <source>
        <dbReference type="SAM" id="MobiDB-lite"/>
    </source>
</evidence>